<dbReference type="RefSeq" id="WP_160197282.1">
    <property type="nucleotide sequence ID" value="NZ_QXXA01000007.1"/>
</dbReference>
<dbReference type="OrthoDB" id="9780120at2"/>
<proteinExistence type="predicted"/>
<evidence type="ECO:0000313" key="2">
    <source>
        <dbReference type="Proteomes" id="UP000467132"/>
    </source>
</evidence>
<comment type="caution">
    <text evidence="1">The sequence shown here is derived from an EMBL/GenBank/DDBJ whole genome shotgun (WGS) entry which is preliminary data.</text>
</comment>
<reference evidence="1 2" key="1">
    <citation type="submission" date="2018-08" db="EMBL/GenBank/DDBJ databases">
        <title>Murine metabolic-syndrome-specific gut microbial biobank.</title>
        <authorList>
            <person name="Liu C."/>
        </authorList>
    </citation>
    <scope>NUCLEOTIDE SEQUENCE [LARGE SCALE GENOMIC DNA]</scope>
    <source>
        <strain evidence="1 2">583</strain>
    </source>
</reference>
<protein>
    <submittedName>
        <fullName evidence="1">CoA protein activase</fullName>
    </submittedName>
</protein>
<dbReference type="Gene3D" id="3.40.50.11900">
    <property type="match status" value="1"/>
</dbReference>
<dbReference type="PANTHER" id="PTHR32329">
    <property type="entry name" value="BIFUNCTIONAL PROTEIN [INCLUDES 2-HYDROXYACYL-COA DEHYDRATASE (N-TER) AND ITS ACTIVATOR DOMAIN (C_TERM)-RELATED"/>
    <property type="match status" value="1"/>
</dbReference>
<dbReference type="AlphaFoldDB" id="A0A845R2L6"/>
<dbReference type="EMBL" id="QXXA01000007">
    <property type="protein sequence ID" value="NBI06813.1"/>
    <property type="molecule type" value="Genomic_DNA"/>
</dbReference>
<gene>
    <name evidence="1" type="ORF">D3Z33_08050</name>
</gene>
<accession>A0A845R2L6</accession>
<keyword evidence="2" id="KW-1185">Reference proteome</keyword>
<sequence>MKITFPHMGNVYIAAKGLLEDLDREVILPPPITKKTLELGIKYSPESICMPLKINIGNYIESIEKGADTIIITGSCGPCRFGFYADMERKILSDLGYNINFVSLDPPEGQFKNLVNEIIKVAGTNNIFKIIKAIINAKKTLYLSDSLVNYSNYKRAVVHEKYKVDNIMDYFYSNIEEVKGTYNIRKLIDTSFNRLNDLKEYKQSNQIKIGIIGEIYTIIEPYVNLEIEKKLGNMGVIVDKSLTPSKWVSHHLGLGNLGISSEKIKWKKAKPYLPTLVGGHGRETVGSAIIYAEENYDGLIQILPFNCMPEIVAESIMPSIKKDYDIPIMTLIVDELTGEAGYQTRIEAFIDLVKKRKEQENEQIILGS</sequence>
<organism evidence="1 2">
    <name type="scientific">Senegalia massiliensis</name>
    <dbReference type="NCBI Taxonomy" id="1720316"/>
    <lineage>
        <taxon>Bacteria</taxon>
        <taxon>Bacillati</taxon>
        <taxon>Bacillota</taxon>
        <taxon>Clostridia</taxon>
        <taxon>Eubacteriales</taxon>
        <taxon>Clostridiaceae</taxon>
        <taxon>Senegalia</taxon>
    </lineage>
</organism>
<dbReference type="PANTHER" id="PTHR32329:SF2">
    <property type="entry name" value="BIFUNCTIONAL PROTEIN [INCLUDES 2-HYDROXYACYL-COA DEHYDRATASE (N-TER) AND ITS ACTIVATOR DOMAIN (C_TERM)"/>
    <property type="match status" value="1"/>
</dbReference>
<dbReference type="InterPro" id="IPR051805">
    <property type="entry name" value="Dehydratase_Activator_Redct"/>
</dbReference>
<dbReference type="Proteomes" id="UP000467132">
    <property type="component" value="Unassembled WGS sequence"/>
</dbReference>
<evidence type="ECO:0000313" key="1">
    <source>
        <dbReference type="EMBL" id="NBI06813.1"/>
    </source>
</evidence>
<name>A0A845R2L6_9CLOT</name>